<evidence type="ECO:0000313" key="2">
    <source>
        <dbReference type="Proteomes" id="UP000002439"/>
    </source>
</evidence>
<dbReference type="KEGG" id="pai:PAE0476"/>
<dbReference type="AlphaFoldDB" id="Q8ZZ25"/>
<gene>
    <name evidence="1" type="ordered locus">PAE0476</name>
</gene>
<organism evidence="1 2">
    <name type="scientific">Pyrobaculum aerophilum (strain ATCC 51768 / DSM 7523 / JCM 9630 / CIP 104966 / NBRC 100827 / IM2)</name>
    <dbReference type="NCBI Taxonomy" id="178306"/>
    <lineage>
        <taxon>Archaea</taxon>
        <taxon>Thermoproteota</taxon>
        <taxon>Thermoprotei</taxon>
        <taxon>Thermoproteales</taxon>
        <taxon>Thermoproteaceae</taxon>
        <taxon>Pyrobaculum</taxon>
    </lineage>
</organism>
<proteinExistence type="predicted"/>
<protein>
    <submittedName>
        <fullName evidence="1">Uncharacterized protein</fullName>
    </submittedName>
</protein>
<dbReference type="STRING" id="178306.PAE0476"/>
<reference evidence="1 2" key="1">
    <citation type="journal article" date="2002" name="Proc. Natl. Acad. Sci. U.S.A.">
        <title>Genome sequence of the hyperthermophilic crenarchaeon Pyrobaculum aerophilum.</title>
        <authorList>
            <person name="Fitz-Gibbon S.T."/>
            <person name="Ladner H."/>
            <person name="Kim U.J."/>
            <person name="Stetter K.O."/>
            <person name="Simon M.I."/>
            <person name="Miller J.H."/>
        </authorList>
    </citation>
    <scope>NUCLEOTIDE SEQUENCE [LARGE SCALE GENOMIC DNA]</scope>
    <source>
        <strain evidence="2">ATCC 51768 / DSM 7523 / JCM 9630 / CIP 104966 / NBRC 100827 / IM2</strain>
    </source>
</reference>
<dbReference type="InParanoid" id="Q8ZZ25"/>
<evidence type="ECO:0000313" key="1">
    <source>
        <dbReference type="EMBL" id="AAL62816.1"/>
    </source>
</evidence>
<dbReference type="EMBL" id="AE009441">
    <property type="protein sequence ID" value="AAL62816.1"/>
    <property type="molecule type" value="Genomic_DNA"/>
</dbReference>
<keyword evidence="2" id="KW-1185">Reference proteome</keyword>
<dbReference type="HOGENOM" id="CLU_3394544_0_0_2"/>
<name>Q8ZZ25_PYRAE</name>
<sequence length="31" mass="3465">MPIPDVNKNKAWGACEYVDPVFRLGCMPLAE</sequence>
<accession>Q8ZZ25</accession>
<dbReference type="EnsemblBacteria" id="AAL62816">
    <property type="protein sequence ID" value="AAL62816"/>
    <property type="gene ID" value="PAE0476"/>
</dbReference>
<dbReference type="Proteomes" id="UP000002439">
    <property type="component" value="Chromosome"/>
</dbReference>